<dbReference type="InterPro" id="IPR036514">
    <property type="entry name" value="SGNH_hydro_sf"/>
</dbReference>
<dbReference type="GO" id="GO:0016747">
    <property type="term" value="F:acyltransferase activity, transferring groups other than amino-acyl groups"/>
    <property type="evidence" value="ECO:0007669"/>
    <property type="project" value="InterPro"/>
</dbReference>
<protein>
    <recommendedName>
        <fullName evidence="13">Acyltransferase</fullName>
    </recommendedName>
</protein>
<keyword evidence="2" id="KW-1003">Cell membrane</keyword>
<feature type="domain" description="SGNH" evidence="10">
    <location>
        <begin position="429"/>
        <end position="655"/>
    </location>
</feature>
<keyword evidence="3" id="KW-0808">Transferase</keyword>
<dbReference type="STRING" id="643674.PAEH1_07220"/>
<evidence type="ECO:0000256" key="4">
    <source>
        <dbReference type="ARBA" id="ARBA00022692"/>
    </source>
</evidence>
<sequence length="662" mass="74783">MSVKLSPTGKTHPKYRPDIDGLRTIAVVSVLIFHGFPESLPGGFVGVDIFFVISGFLISSIIIRSLQLGQFSIWHFYERRIRRLFPVLLVVLVFSLGLGWFVLSPLELQSLAKHTVGGAAFVSNLLLAADSGYFSDVSDTNPLLHLWSLGIEEQFYLLWPLVLWFFYWRKWPLWLAIILCISTSFAYSHYLTLGNLKLAFYNPFSRFWEMLAGAALAWWSIKKTQNQLSTAAATDWRHHGLSFAGLAFFIIALVHLHPQSVFPGWRAIWPVLSATCFIAAGPYAFFNRYVLSRPLMVWIGLISYPLYLWHWPLLAYFHNFSYLVEAHWHPLFISGLLGLSVVLAWLSYRFVEEPLRGGHSGRLKLIALCGAMTAIAVVASGIWLAKGMPKRFAPEVRDVVSMDLRTPEWLSALREGQCHNMVYRDPQLNAEHCLNATSTSVVVWGDSQAASLYQALNEWGQTKGVYIGQLTVDATAPYFNGDRKNNMGWEYALISERILEQLKQRPPTVLLLHAFWVAHSGTPEVMQQQLATTVEKIRQALPHTKVAILGPVPNWKKLVGQNTFNYFALRGNVIEPFTHFGLLNSAQFFDGRLRDAWQDQPQVYYISATDYLCKADQGCLIRLPEQGFAPATMTYVDDAHLSTAGAQFLVQKIAPQLEALLP</sequence>
<proteinExistence type="predicted"/>
<keyword evidence="4 8" id="KW-0812">Transmembrane</keyword>
<dbReference type="Proteomes" id="UP000189369">
    <property type="component" value="Chromosome"/>
</dbReference>
<dbReference type="InterPro" id="IPR002656">
    <property type="entry name" value="Acyl_transf_3_dom"/>
</dbReference>
<organism evidence="11 12">
    <name type="scientific">Paenalcaligenes hominis</name>
    <dbReference type="NCBI Taxonomy" id="643674"/>
    <lineage>
        <taxon>Bacteria</taxon>
        <taxon>Pseudomonadati</taxon>
        <taxon>Pseudomonadota</taxon>
        <taxon>Betaproteobacteria</taxon>
        <taxon>Burkholderiales</taxon>
        <taxon>Alcaligenaceae</taxon>
        <taxon>Paenalcaligenes</taxon>
    </lineage>
</organism>
<feature type="transmembrane region" description="Helical" evidence="8">
    <location>
        <begin position="331"/>
        <end position="351"/>
    </location>
</feature>
<dbReference type="PANTHER" id="PTHR23028">
    <property type="entry name" value="ACETYLTRANSFERASE"/>
    <property type="match status" value="1"/>
</dbReference>
<evidence type="ECO:0000313" key="11">
    <source>
        <dbReference type="EMBL" id="AQS51394.1"/>
    </source>
</evidence>
<feature type="transmembrane region" description="Helical" evidence="8">
    <location>
        <begin position="363"/>
        <end position="385"/>
    </location>
</feature>
<dbReference type="AlphaFoldDB" id="A0A1U9K086"/>
<dbReference type="Gene3D" id="3.40.50.1110">
    <property type="entry name" value="SGNH hydrolase"/>
    <property type="match status" value="1"/>
</dbReference>
<keyword evidence="5 8" id="KW-1133">Transmembrane helix</keyword>
<dbReference type="Pfam" id="PF01757">
    <property type="entry name" value="Acyl_transf_3"/>
    <property type="match status" value="1"/>
</dbReference>
<evidence type="ECO:0000259" key="10">
    <source>
        <dbReference type="Pfam" id="PF19040"/>
    </source>
</evidence>
<evidence type="ECO:0000259" key="9">
    <source>
        <dbReference type="Pfam" id="PF01757"/>
    </source>
</evidence>
<evidence type="ECO:0000256" key="8">
    <source>
        <dbReference type="SAM" id="Phobius"/>
    </source>
</evidence>
<keyword evidence="7" id="KW-0012">Acyltransferase</keyword>
<feature type="transmembrane region" description="Helical" evidence="8">
    <location>
        <begin position="84"/>
        <end position="103"/>
    </location>
</feature>
<feature type="transmembrane region" description="Helical" evidence="8">
    <location>
        <begin position="241"/>
        <end position="261"/>
    </location>
</feature>
<evidence type="ECO:0000313" key="12">
    <source>
        <dbReference type="Proteomes" id="UP000189369"/>
    </source>
</evidence>
<dbReference type="InterPro" id="IPR043968">
    <property type="entry name" value="SGNH"/>
</dbReference>
<gene>
    <name evidence="11" type="ORF">PAEH1_07220</name>
</gene>
<comment type="subcellular location">
    <subcellularLocation>
        <location evidence="1">Cell membrane</location>
        <topology evidence="1">Multi-pass membrane protein</topology>
    </subcellularLocation>
</comment>
<feature type="transmembrane region" description="Helical" evidence="8">
    <location>
        <begin position="144"/>
        <end position="166"/>
    </location>
</feature>
<evidence type="ECO:0000256" key="5">
    <source>
        <dbReference type="ARBA" id="ARBA00022989"/>
    </source>
</evidence>
<reference evidence="11 12" key="1">
    <citation type="submission" date="2017-01" db="EMBL/GenBank/DDBJ databases">
        <title>Complete Genome Sequence of Paenalcaligenes hominis, Isolated from a paraplegic Patient with neurogenic bladder.</title>
        <authorList>
            <person name="Mukhopadhyay R."/>
            <person name="Joaquin J."/>
            <person name="Hogue R."/>
            <person name="Kilaru A."/>
            <person name="Jospin G."/>
            <person name="Mars K."/>
            <person name="Eisen J.A."/>
            <person name="Chaturvedi V."/>
        </authorList>
    </citation>
    <scope>NUCLEOTIDE SEQUENCE [LARGE SCALE GENOMIC DNA]</scope>
    <source>
        <strain evidence="11 12">15S00501</strain>
    </source>
</reference>
<dbReference type="GO" id="GO:0016788">
    <property type="term" value="F:hydrolase activity, acting on ester bonds"/>
    <property type="evidence" value="ECO:0007669"/>
    <property type="project" value="UniProtKB-ARBA"/>
</dbReference>
<evidence type="ECO:0000256" key="6">
    <source>
        <dbReference type="ARBA" id="ARBA00023136"/>
    </source>
</evidence>
<dbReference type="OrthoDB" id="9814807at2"/>
<feature type="transmembrane region" description="Helical" evidence="8">
    <location>
        <begin position="295"/>
        <end position="311"/>
    </location>
</feature>
<name>A0A1U9K086_9BURK</name>
<feature type="transmembrane region" description="Helical" evidence="8">
    <location>
        <begin position="204"/>
        <end position="221"/>
    </location>
</feature>
<dbReference type="KEGG" id="phn:PAEH1_07220"/>
<dbReference type="GO" id="GO:0005886">
    <property type="term" value="C:plasma membrane"/>
    <property type="evidence" value="ECO:0007669"/>
    <property type="project" value="UniProtKB-SubCell"/>
</dbReference>
<dbReference type="SUPFAM" id="SSF52266">
    <property type="entry name" value="SGNH hydrolase"/>
    <property type="match status" value="1"/>
</dbReference>
<evidence type="ECO:0000256" key="3">
    <source>
        <dbReference type="ARBA" id="ARBA00022679"/>
    </source>
</evidence>
<dbReference type="EMBL" id="CP019697">
    <property type="protein sequence ID" value="AQS51394.1"/>
    <property type="molecule type" value="Genomic_DNA"/>
</dbReference>
<feature type="transmembrane region" description="Helical" evidence="8">
    <location>
        <begin position="267"/>
        <end position="286"/>
    </location>
</feature>
<keyword evidence="6 8" id="KW-0472">Membrane</keyword>
<feature type="domain" description="Acyltransferase 3" evidence="9">
    <location>
        <begin position="18"/>
        <end position="348"/>
    </location>
</feature>
<evidence type="ECO:0008006" key="13">
    <source>
        <dbReference type="Google" id="ProtNLM"/>
    </source>
</evidence>
<evidence type="ECO:0000256" key="2">
    <source>
        <dbReference type="ARBA" id="ARBA00022475"/>
    </source>
</evidence>
<accession>A0A1U9K086</accession>
<dbReference type="Pfam" id="PF19040">
    <property type="entry name" value="SGNH"/>
    <property type="match status" value="1"/>
</dbReference>
<dbReference type="GO" id="GO:0009103">
    <property type="term" value="P:lipopolysaccharide biosynthetic process"/>
    <property type="evidence" value="ECO:0007669"/>
    <property type="project" value="TreeGrafter"/>
</dbReference>
<feature type="transmembrane region" description="Helical" evidence="8">
    <location>
        <begin position="43"/>
        <end position="63"/>
    </location>
</feature>
<dbReference type="PANTHER" id="PTHR23028:SF53">
    <property type="entry name" value="ACYL_TRANSF_3 DOMAIN-CONTAINING PROTEIN"/>
    <property type="match status" value="1"/>
</dbReference>
<evidence type="ECO:0000256" key="1">
    <source>
        <dbReference type="ARBA" id="ARBA00004651"/>
    </source>
</evidence>
<feature type="transmembrane region" description="Helical" evidence="8">
    <location>
        <begin position="173"/>
        <end position="192"/>
    </location>
</feature>
<evidence type="ECO:0000256" key="7">
    <source>
        <dbReference type="ARBA" id="ARBA00023315"/>
    </source>
</evidence>
<dbReference type="InterPro" id="IPR050879">
    <property type="entry name" value="Acyltransferase_3"/>
</dbReference>